<dbReference type="EMBL" id="SOCA01000011">
    <property type="protein sequence ID" value="TDU64323.1"/>
    <property type="molecule type" value="Genomic_DNA"/>
</dbReference>
<dbReference type="SUPFAM" id="SSF55347">
    <property type="entry name" value="Glyceraldehyde-3-phosphate dehydrogenase-like, C-terminal domain"/>
    <property type="match status" value="1"/>
</dbReference>
<organism evidence="4 5">
    <name type="scientific">Prosthecobacter fusiformis</name>
    <dbReference type="NCBI Taxonomy" id="48464"/>
    <lineage>
        <taxon>Bacteria</taxon>
        <taxon>Pseudomonadati</taxon>
        <taxon>Verrucomicrobiota</taxon>
        <taxon>Verrucomicrobiia</taxon>
        <taxon>Verrucomicrobiales</taxon>
        <taxon>Verrucomicrobiaceae</taxon>
        <taxon>Prosthecobacter</taxon>
    </lineage>
</organism>
<evidence type="ECO:0000313" key="5">
    <source>
        <dbReference type="Proteomes" id="UP000295662"/>
    </source>
</evidence>
<dbReference type="Gene3D" id="3.40.50.720">
    <property type="entry name" value="NAD(P)-binding Rossmann-like Domain"/>
    <property type="match status" value="1"/>
</dbReference>
<proteinExistence type="predicted"/>
<dbReference type="SUPFAM" id="SSF51735">
    <property type="entry name" value="NAD(P)-binding Rossmann-fold domains"/>
    <property type="match status" value="1"/>
</dbReference>
<dbReference type="Pfam" id="PF22725">
    <property type="entry name" value="GFO_IDH_MocA_C3"/>
    <property type="match status" value="1"/>
</dbReference>
<dbReference type="RefSeq" id="WP_166647399.1">
    <property type="nucleotide sequence ID" value="NZ_SOCA01000011.1"/>
</dbReference>
<feature type="domain" description="Gfo/Idh/MocA-like oxidoreductase N-terminal" evidence="2">
    <location>
        <begin position="7"/>
        <end position="120"/>
    </location>
</feature>
<dbReference type="PANTHER" id="PTHR43818:SF11">
    <property type="entry name" value="BCDNA.GH03377"/>
    <property type="match status" value="1"/>
</dbReference>
<comment type="caution">
    <text evidence="4">The sequence shown here is derived from an EMBL/GenBank/DDBJ whole genome shotgun (WGS) entry which is preliminary data.</text>
</comment>
<dbReference type="Pfam" id="PF01408">
    <property type="entry name" value="GFO_IDH_MocA"/>
    <property type="match status" value="1"/>
</dbReference>
<dbReference type="GO" id="GO:0016491">
    <property type="term" value="F:oxidoreductase activity"/>
    <property type="evidence" value="ECO:0007669"/>
    <property type="project" value="UniProtKB-KW"/>
</dbReference>
<dbReference type="InterPro" id="IPR000683">
    <property type="entry name" value="Gfo/Idh/MocA-like_OxRdtase_N"/>
</dbReference>
<dbReference type="Proteomes" id="UP000295662">
    <property type="component" value="Unassembled WGS sequence"/>
</dbReference>
<keyword evidence="5" id="KW-1185">Reference proteome</keyword>
<dbReference type="AlphaFoldDB" id="A0A4R7RLI4"/>
<gene>
    <name evidence="4" type="ORF">EI77_04211</name>
</gene>
<evidence type="ECO:0000259" key="3">
    <source>
        <dbReference type="Pfam" id="PF22725"/>
    </source>
</evidence>
<dbReference type="InterPro" id="IPR055170">
    <property type="entry name" value="GFO_IDH_MocA-like_dom"/>
</dbReference>
<reference evidence="4 5" key="1">
    <citation type="submission" date="2019-03" db="EMBL/GenBank/DDBJ databases">
        <title>Genomic Encyclopedia of Archaeal and Bacterial Type Strains, Phase II (KMG-II): from individual species to whole genera.</title>
        <authorList>
            <person name="Goeker M."/>
        </authorList>
    </citation>
    <scope>NUCLEOTIDE SEQUENCE [LARGE SCALE GENOMIC DNA]</scope>
    <source>
        <strain evidence="4 5">ATCC 25309</strain>
    </source>
</reference>
<accession>A0A4R7RLI4</accession>
<sequence>MNEEKIIRVGIVGAGGIVKQRHLPGLRALPNVQITAVANSTLASAETFCRDFAPEAKPIARWEDVVDNENVDVVWIGAHPYMHHDVTDFGLQCGKHVFTQARMAATLQEAEHMWERAQSCPELVTAICPAPQGMKGGEMVKKLLAEGAIGTPHQALLHSFNGAWLDAAQPAHWRQRTEVSGIQILTLGIYTEVLQKWLGHITHVEARGGVVIPERQGYAVETPDFVNVLARFRSGLKATMLFSGVAAHAPTDKLWLFGNEGSLSYDFTTEEVSLGSRGGKLEVVPVPYEMQRDWTVERDFIQAVRDPQAPRPKPDFTEGVCYMRVVEAVWESMENRSGVKCA</sequence>
<dbReference type="InterPro" id="IPR050463">
    <property type="entry name" value="Gfo/Idh/MocA_oxidrdct_glycsds"/>
</dbReference>
<dbReference type="InterPro" id="IPR036291">
    <property type="entry name" value="NAD(P)-bd_dom_sf"/>
</dbReference>
<protein>
    <submittedName>
        <fullName evidence="4">Putative dehydrogenase</fullName>
    </submittedName>
</protein>
<name>A0A4R7RLI4_9BACT</name>
<dbReference type="PANTHER" id="PTHR43818">
    <property type="entry name" value="BCDNA.GH03377"/>
    <property type="match status" value="1"/>
</dbReference>
<feature type="domain" description="GFO/IDH/MocA-like oxidoreductase" evidence="3">
    <location>
        <begin position="140"/>
        <end position="263"/>
    </location>
</feature>
<evidence type="ECO:0000313" key="4">
    <source>
        <dbReference type="EMBL" id="TDU64323.1"/>
    </source>
</evidence>
<dbReference type="GO" id="GO:0000166">
    <property type="term" value="F:nucleotide binding"/>
    <property type="evidence" value="ECO:0007669"/>
    <property type="project" value="InterPro"/>
</dbReference>
<evidence type="ECO:0000259" key="2">
    <source>
        <dbReference type="Pfam" id="PF01408"/>
    </source>
</evidence>
<keyword evidence="1" id="KW-0560">Oxidoreductase</keyword>
<evidence type="ECO:0000256" key="1">
    <source>
        <dbReference type="ARBA" id="ARBA00023002"/>
    </source>
</evidence>
<dbReference type="Gene3D" id="3.30.360.10">
    <property type="entry name" value="Dihydrodipicolinate Reductase, domain 2"/>
    <property type="match status" value="1"/>
</dbReference>